<keyword evidence="9" id="KW-1185">Reference proteome</keyword>
<comment type="catalytic activity">
    <reaction evidence="6">
        <text>dUTP + H2O = dUMP + diphosphate + H(+)</text>
        <dbReference type="Rhea" id="RHEA:10248"/>
        <dbReference type="ChEBI" id="CHEBI:15377"/>
        <dbReference type="ChEBI" id="CHEBI:15378"/>
        <dbReference type="ChEBI" id="CHEBI:33019"/>
        <dbReference type="ChEBI" id="CHEBI:61555"/>
        <dbReference type="ChEBI" id="CHEBI:246422"/>
        <dbReference type="EC" id="3.6.1.23"/>
    </reaction>
</comment>
<evidence type="ECO:0000313" key="9">
    <source>
        <dbReference type="Proteomes" id="UP000192639"/>
    </source>
</evidence>
<evidence type="ECO:0000256" key="6">
    <source>
        <dbReference type="RuleBase" id="RU367024"/>
    </source>
</evidence>
<accession>A0A1Y1S5L1</accession>
<evidence type="ECO:0000256" key="2">
    <source>
        <dbReference type="ARBA" id="ARBA00006581"/>
    </source>
</evidence>
<comment type="caution">
    <text evidence="8">The sequence shown here is derived from an EMBL/GenBank/DDBJ whole genome shotgun (WGS) entry which is preliminary data.</text>
</comment>
<keyword evidence="4 6" id="KW-0378">Hydrolase</keyword>
<evidence type="ECO:0000256" key="4">
    <source>
        <dbReference type="ARBA" id="ARBA00022801"/>
    </source>
</evidence>
<dbReference type="Gene3D" id="2.70.40.10">
    <property type="match status" value="1"/>
</dbReference>
<dbReference type="InterPro" id="IPR036157">
    <property type="entry name" value="dUTPase-like_sf"/>
</dbReference>
<dbReference type="OrthoDB" id="10261072at2759"/>
<dbReference type="PANTHER" id="PTHR11241">
    <property type="entry name" value="DEOXYURIDINE 5'-TRIPHOSPHATE NUCLEOTIDOHYDROLASE"/>
    <property type="match status" value="1"/>
</dbReference>
<dbReference type="EC" id="3.6.1.23" evidence="6"/>
<keyword evidence="6" id="KW-0460">Magnesium</keyword>
<comment type="subunit">
    <text evidence="3 6">Homotrimer.</text>
</comment>
<proteinExistence type="inferred from homology"/>
<keyword evidence="6" id="KW-0479">Metal-binding</keyword>
<keyword evidence="5 6" id="KW-0546">Nucleotide metabolism</keyword>
<dbReference type="VEuPathDB" id="MicrosporidiaDB:ECANGB1_2196"/>
<comment type="cofactor">
    <cofactor evidence="6">
        <name>Mg(2+)</name>
        <dbReference type="ChEBI" id="CHEBI:18420"/>
    </cofactor>
</comment>
<protein>
    <recommendedName>
        <fullName evidence="6">Deoxyuridine 5'-triphosphate nucleotidohydrolase</fullName>
        <shortName evidence="6">dUTPase</shortName>
        <ecNumber evidence="6">3.6.1.23</ecNumber>
    </recommendedName>
    <alternativeName>
        <fullName evidence="6">dUTP pyrophosphatase</fullName>
    </alternativeName>
</protein>
<evidence type="ECO:0000256" key="3">
    <source>
        <dbReference type="ARBA" id="ARBA00011233"/>
    </source>
</evidence>
<comment type="similarity">
    <text evidence="2 6">Belongs to the dUTPase family.</text>
</comment>
<dbReference type="SUPFAM" id="SSF51283">
    <property type="entry name" value="dUTPase-like"/>
    <property type="match status" value="1"/>
</dbReference>
<dbReference type="GO" id="GO:0000287">
    <property type="term" value="F:magnesium ion binding"/>
    <property type="evidence" value="ECO:0007669"/>
    <property type="project" value="UniProtKB-UniRule"/>
</dbReference>
<evidence type="ECO:0000313" key="8">
    <source>
        <dbReference type="EMBL" id="ORD93461.1"/>
    </source>
</evidence>
<dbReference type="GO" id="GO:0046081">
    <property type="term" value="P:dUTP catabolic process"/>
    <property type="evidence" value="ECO:0007669"/>
    <property type="project" value="UniProtKB-UniRule"/>
</dbReference>
<evidence type="ECO:0000256" key="5">
    <source>
        <dbReference type="ARBA" id="ARBA00023080"/>
    </source>
</evidence>
<dbReference type="PANTHER" id="PTHR11241:SF0">
    <property type="entry name" value="DEOXYURIDINE 5'-TRIPHOSPHATE NUCLEOTIDOHYDROLASE"/>
    <property type="match status" value="1"/>
</dbReference>
<dbReference type="GO" id="GO:0004170">
    <property type="term" value="F:dUTP diphosphatase activity"/>
    <property type="evidence" value="ECO:0007669"/>
    <property type="project" value="UniProtKB-UniRule"/>
</dbReference>
<comment type="pathway">
    <text evidence="1 6">Pyrimidine metabolism; dUMP biosynthesis; dUMP from dCTP (dUTP route): step 2/2.</text>
</comment>
<gene>
    <name evidence="8" type="primary">DUT</name>
    <name evidence="8" type="ORF">ECANGB1_2196</name>
</gene>
<dbReference type="AlphaFoldDB" id="A0A1Y1S5L1"/>
<dbReference type="Proteomes" id="UP000192639">
    <property type="component" value="Unassembled WGS sequence"/>
</dbReference>
<name>A0A1Y1S5L1_9MICR</name>
<comment type="function">
    <text evidence="6">Involved in nucleotide metabolism via production of dUMP, the immediate precursor of thymidine nucleotides, and decreases the intracellular concentration of dUTP so that uracil cannot be incorporated into DNA.</text>
</comment>
<evidence type="ECO:0000259" key="7">
    <source>
        <dbReference type="Pfam" id="PF00692"/>
    </source>
</evidence>
<dbReference type="InterPro" id="IPR033704">
    <property type="entry name" value="dUTPase_trimeric"/>
</dbReference>
<dbReference type="InterPro" id="IPR029054">
    <property type="entry name" value="dUTPase-like"/>
</dbReference>
<reference evidence="8 9" key="1">
    <citation type="journal article" date="2017" name="Environ. Microbiol.">
        <title>Decay of the glycolytic pathway and adaptation to intranuclear parasitism within Enterocytozoonidae microsporidia.</title>
        <authorList>
            <person name="Wiredu Boakye D."/>
            <person name="Jaroenlak P."/>
            <person name="Prachumwat A."/>
            <person name="Williams T.A."/>
            <person name="Bateman K.S."/>
            <person name="Itsathitphaisarn O."/>
            <person name="Sritunyalucksana K."/>
            <person name="Paszkiewicz K.H."/>
            <person name="Moore K.A."/>
            <person name="Stentiford G.D."/>
            <person name="Williams B.A."/>
        </authorList>
    </citation>
    <scope>NUCLEOTIDE SEQUENCE [LARGE SCALE GENOMIC DNA]</scope>
    <source>
        <strain evidence="8 9">GB1</strain>
    </source>
</reference>
<organism evidence="8 9">
    <name type="scientific">Enterospora canceri</name>
    <dbReference type="NCBI Taxonomy" id="1081671"/>
    <lineage>
        <taxon>Eukaryota</taxon>
        <taxon>Fungi</taxon>
        <taxon>Fungi incertae sedis</taxon>
        <taxon>Microsporidia</taxon>
        <taxon>Enterocytozoonidae</taxon>
        <taxon>Enterospora</taxon>
    </lineage>
</organism>
<dbReference type="EMBL" id="LWDP01000080">
    <property type="protein sequence ID" value="ORD93461.1"/>
    <property type="molecule type" value="Genomic_DNA"/>
</dbReference>
<dbReference type="Pfam" id="PF00692">
    <property type="entry name" value="dUTPase"/>
    <property type="match status" value="1"/>
</dbReference>
<sequence>MHERARIPEFGPGGYTLYASEDFLVHSCLPSAIPTGLKMSFPPTHCALITRHKLKTLAGLVDSDYRGEVKVIVISKEEVKIKAGDPIARLQMLEIECPEVEVEQGYPTDFKQQPQ</sequence>
<dbReference type="CDD" id="cd07557">
    <property type="entry name" value="trimeric_dUTPase"/>
    <property type="match status" value="1"/>
</dbReference>
<feature type="domain" description="dUTPase-like" evidence="7">
    <location>
        <begin position="14"/>
        <end position="104"/>
    </location>
</feature>
<dbReference type="GO" id="GO:0006226">
    <property type="term" value="P:dUMP biosynthetic process"/>
    <property type="evidence" value="ECO:0007669"/>
    <property type="project" value="UniProtKB-UniRule"/>
</dbReference>
<evidence type="ECO:0000256" key="1">
    <source>
        <dbReference type="ARBA" id="ARBA00005142"/>
    </source>
</evidence>
<dbReference type="InterPro" id="IPR008181">
    <property type="entry name" value="dUTPase"/>
</dbReference>